<dbReference type="PANTHER" id="PTHR34269">
    <property type="entry name" value="TRANSCRIPTION FACTOR B3-DOMAIN FAMILY-RELATED"/>
    <property type="match status" value="1"/>
</dbReference>
<accession>A0ABC8KUU5</accession>
<protein>
    <submittedName>
        <fullName evidence="1">Uncharacterized protein</fullName>
    </submittedName>
</protein>
<dbReference type="EMBL" id="CAKOAT010275155">
    <property type="protein sequence ID" value="CAH8359978.1"/>
    <property type="molecule type" value="Genomic_DNA"/>
</dbReference>
<sequence>MENSSSCSSTLKVTCQANKTSLWKIRKILTEKSEGWLDFDNNSHVEKYLLKHLIKSINIIKKDPIKIKIDDYDRGHQHEVIFGYFHETDKYYLGEIWRLKELSVGDEVGFFYDPIAKNVCFSVLKQAKPYVQKK</sequence>
<proteinExistence type="predicted"/>
<dbReference type="InterPro" id="IPR051442">
    <property type="entry name" value="B3_domain"/>
</dbReference>
<keyword evidence="2" id="KW-1185">Reference proteome</keyword>
<dbReference type="PANTHER" id="PTHR34269:SF20">
    <property type="entry name" value="BNAA03G59030D PROTEIN"/>
    <property type="match status" value="1"/>
</dbReference>
<comment type="caution">
    <text evidence="1">The sequence shown here is derived from an EMBL/GenBank/DDBJ whole genome shotgun (WGS) entry which is preliminary data.</text>
</comment>
<gene>
    <name evidence="1" type="ORF">ERUC_LOCUS25734</name>
</gene>
<reference evidence="1 2" key="1">
    <citation type="submission" date="2022-03" db="EMBL/GenBank/DDBJ databases">
        <authorList>
            <person name="Macdonald S."/>
            <person name="Ahmed S."/>
            <person name="Newling K."/>
        </authorList>
    </citation>
    <scope>NUCLEOTIDE SEQUENCE [LARGE SCALE GENOMIC DNA]</scope>
</reference>
<evidence type="ECO:0000313" key="1">
    <source>
        <dbReference type="EMBL" id="CAH8359978.1"/>
    </source>
</evidence>
<evidence type="ECO:0000313" key="2">
    <source>
        <dbReference type="Proteomes" id="UP001642260"/>
    </source>
</evidence>
<dbReference type="Proteomes" id="UP001642260">
    <property type="component" value="Unassembled WGS sequence"/>
</dbReference>
<organism evidence="1 2">
    <name type="scientific">Eruca vesicaria subsp. sativa</name>
    <name type="common">Garden rocket</name>
    <name type="synonym">Eruca sativa</name>
    <dbReference type="NCBI Taxonomy" id="29727"/>
    <lineage>
        <taxon>Eukaryota</taxon>
        <taxon>Viridiplantae</taxon>
        <taxon>Streptophyta</taxon>
        <taxon>Embryophyta</taxon>
        <taxon>Tracheophyta</taxon>
        <taxon>Spermatophyta</taxon>
        <taxon>Magnoliopsida</taxon>
        <taxon>eudicotyledons</taxon>
        <taxon>Gunneridae</taxon>
        <taxon>Pentapetalae</taxon>
        <taxon>rosids</taxon>
        <taxon>malvids</taxon>
        <taxon>Brassicales</taxon>
        <taxon>Brassicaceae</taxon>
        <taxon>Brassiceae</taxon>
        <taxon>Eruca</taxon>
    </lineage>
</organism>
<dbReference type="AlphaFoldDB" id="A0ABC8KUU5"/>
<name>A0ABC8KUU5_ERUVS</name>